<evidence type="ECO:0000313" key="6">
    <source>
        <dbReference type="EMBL" id="MBB4119662.1"/>
    </source>
</evidence>
<evidence type="ECO:0000256" key="1">
    <source>
        <dbReference type="ARBA" id="ARBA00004141"/>
    </source>
</evidence>
<name>A0A840EJT5_9FLAO</name>
<dbReference type="EMBL" id="JACIFO010000008">
    <property type="protein sequence ID" value="MBB4119662.1"/>
    <property type="molecule type" value="Genomic_DNA"/>
</dbReference>
<dbReference type="PANTHER" id="PTHR30249">
    <property type="entry name" value="PUTATIVE SEROTONIN TRANSPORTER"/>
    <property type="match status" value="1"/>
</dbReference>
<dbReference type="Proteomes" id="UP000553034">
    <property type="component" value="Unassembled WGS sequence"/>
</dbReference>
<dbReference type="InterPro" id="IPR007300">
    <property type="entry name" value="CidB/LrgB"/>
</dbReference>
<feature type="transmembrane region" description="Helical" evidence="5">
    <location>
        <begin position="146"/>
        <end position="168"/>
    </location>
</feature>
<dbReference type="Pfam" id="PF04172">
    <property type="entry name" value="LrgB"/>
    <property type="match status" value="1"/>
</dbReference>
<keyword evidence="6" id="KW-0378">Hydrolase</keyword>
<proteinExistence type="predicted"/>
<evidence type="ECO:0000313" key="7">
    <source>
        <dbReference type="Proteomes" id="UP000553034"/>
    </source>
</evidence>
<keyword evidence="7" id="KW-1185">Reference proteome</keyword>
<evidence type="ECO:0000256" key="4">
    <source>
        <dbReference type="ARBA" id="ARBA00023136"/>
    </source>
</evidence>
<protein>
    <submittedName>
        <fullName evidence="6">Putative murein hydrolase (TIGR00659 family)</fullName>
    </submittedName>
</protein>
<evidence type="ECO:0000256" key="2">
    <source>
        <dbReference type="ARBA" id="ARBA00022692"/>
    </source>
</evidence>
<feature type="transmembrane region" description="Helical" evidence="5">
    <location>
        <begin position="64"/>
        <end position="82"/>
    </location>
</feature>
<keyword evidence="2 5" id="KW-0812">Transmembrane</keyword>
<accession>A0A840EJT5</accession>
<sequence length="235" mass="25160">MQWFFNNEIIVIAFTIVIYFIAEKLQKKTGVFLLNPILVSVVIIISFLSVFNIDYETYHKGSKYIDFLLKPAVVALGVPLYLQLEKIKKQVLPIIISQLVGCIVGVVSVVVIAKLMGASKDIVYSLAPKSVTTPIAIEVSRAVGGIAPLTAAVVIVVGIFGAVFGYVIMKLFGVKNPIAQSLAIGNAAHALGTSRSMDISPNYGAMASIGLILNGVLTALLAPYILKVLSPWIDA</sequence>
<dbReference type="AlphaFoldDB" id="A0A840EJT5"/>
<feature type="transmembrane region" description="Helical" evidence="5">
    <location>
        <begin position="31"/>
        <end position="52"/>
    </location>
</feature>
<gene>
    <name evidence="6" type="ORF">GGR32_001968</name>
</gene>
<feature type="transmembrane region" description="Helical" evidence="5">
    <location>
        <begin position="94"/>
        <end position="116"/>
    </location>
</feature>
<reference evidence="6 7" key="1">
    <citation type="submission" date="2020-08" db="EMBL/GenBank/DDBJ databases">
        <title>Genomic Encyclopedia of Type Strains, Phase IV (KMG-IV): sequencing the most valuable type-strain genomes for metagenomic binning, comparative biology and taxonomic classification.</title>
        <authorList>
            <person name="Goeker M."/>
        </authorList>
    </citation>
    <scope>NUCLEOTIDE SEQUENCE [LARGE SCALE GENOMIC DNA]</scope>
    <source>
        <strain evidence="6 7">DSM 29568</strain>
    </source>
</reference>
<keyword evidence="4 5" id="KW-0472">Membrane</keyword>
<comment type="caution">
    <text evidence="6">The sequence shown here is derived from an EMBL/GenBank/DDBJ whole genome shotgun (WGS) entry which is preliminary data.</text>
</comment>
<feature type="transmembrane region" description="Helical" evidence="5">
    <location>
        <begin position="203"/>
        <end position="226"/>
    </location>
</feature>
<organism evidence="6 7">
    <name type="scientific">Mesonia hippocampi</name>
    <dbReference type="NCBI Taxonomy" id="1628250"/>
    <lineage>
        <taxon>Bacteria</taxon>
        <taxon>Pseudomonadati</taxon>
        <taxon>Bacteroidota</taxon>
        <taxon>Flavobacteriia</taxon>
        <taxon>Flavobacteriales</taxon>
        <taxon>Flavobacteriaceae</taxon>
        <taxon>Mesonia</taxon>
    </lineage>
</organism>
<dbReference type="GO" id="GO:0016787">
    <property type="term" value="F:hydrolase activity"/>
    <property type="evidence" value="ECO:0007669"/>
    <property type="project" value="UniProtKB-KW"/>
</dbReference>
<dbReference type="RefSeq" id="WP_183478011.1">
    <property type="nucleotide sequence ID" value="NZ_JACIFO010000008.1"/>
</dbReference>
<evidence type="ECO:0000256" key="3">
    <source>
        <dbReference type="ARBA" id="ARBA00022989"/>
    </source>
</evidence>
<evidence type="ECO:0000256" key="5">
    <source>
        <dbReference type="SAM" id="Phobius"/>
    </source>
</evidence>
<comment type="subcellular location">
    <subcellularLocation>
        <location evidence="1">Membrane</location>
        <topology evidence="1">Multi-pass membrane protein</topology>
    </subcellularLocation>
</comment>
<keyword evidence="3 5" id="KW-1133">Transmembrane helix</keyword>
<dbReference type="GO" id="GO:0016020">
    <property type="term" value="C:membrane"/>
    <property type="evidence" value="ECO:0007669"/>
    <property type="project" value="UniProtKB-SubCell"/>
</dbReference>
<dbReference type="PANTHER" id="PTHR30249:SF0">
    <property type="entry name" value="PLASTIDAL GLYCOLATE_GLYCERATE TRANSLOCATOR 1, CHLOROPLASTIC"/>
    <property type="match status" value="1"/>
</dbReference>
<feature type="transmembrane region" description="Helical" evidence="5">
    <location>
        <begin position="6"/>
        <end position="22"/>
    </location>
</feature>